<protein>
    <submittedName>
        <fullName evidence="2">Uncharacterized protein</fullName>
    </submittedName>
</protein>
<feature type="chain" id="PRO_5012007161" evidence="1">
    <location>
        <begin position="28"/>
        <end position="184"/>
    </location>
</feature>
<reference evidence="2 3" key="1">
    <citation type="submission" date="2017-02" db="EMBL/GenBank/DDBJ databases">
        <authorList>
            <person name="Peterson S.W."/>
        </authorList>
    </citation>
    <scope>NUCLEOTIDE SEQUENCE [LARGE SCALE GENOMIC DNA]</scope>
    <source>
        <strain evidence="2 3">DSM 22899</strain>
    </source>
</reference>
<sequence length="184" mass="21037">MVQRNRIFSASLLCAFSVWVISCTGSADVQSDSQTSPYFGLEAYFNSEATRLQERAPTVTKTVSKNGETETHDVRIGNWQNELALFIESDINKPAWQHSYQVDSTASLLTYTAIDPDLRTEQITVEKDTNGHIKRIRIVNKVQNMLYQTGEQLDYYPDSLYRIIRKQRVQIIGESNYAVSAFIR</sequence>
<keyword evidence="3" id="KW-1185">Reference proteome</keyword>
<dbReference type="STRING" id="623280.SAMN05660226_01003"/>
<name>A0A1T5ARJ8_9SPHI</name>
<keyword evidence="1" id="KW-0732">Signal</keyword>
<evidence type="ECO:0000256" key="1">
    <source>
        <dbReference type="SAM" id="SignalP"/>
    </source>
</evidence>
<dbReference type="OrthoDB" id="794757at2"/>
<evidence type="ECO:0000313" key="2">
    <source>
        <dbReference type="EMBL" id="SKB37450.1"/>
    </source>
</evidence>
<dbReference type="AlphaFoldDB" id="A0A1T5ARJ8"/>
<feature type="signal peptide" evidence="1">
    <location>
        <begin position="1"/>
        <end position="27"/>
    </location>
</feature>
<accession>A0A1T5ARJ8</accession>
<dbReference type="PROSITE" id="PS51257">
    <property type="entry name" value="PROKAR_LIPOPROTEIN"/>
    <property type="match status" value="1"/>
</dbReference>
<proteinExistence type="predicted"/>
<evidence type="ECO:0000313" key="3">
    <source>
        <dbReference type="Proteomes" id="UP000190541"/>
    </source>
</evidence>
<dbReference type="Proteomes" id="UP000190541">
    <property type="component" value="Unassembled WGS sequence"/>
</dbReference>
<organism evidence="2 3">
    <name type="scientific">Parapedobacter luteus</name>
    <dbReference type="NCBI Taxonomy" id="623280"/>
    <lineage>
        <taxon>Bacteria</taxon>
        <taxon>Pseudomonadati</taxon>
        <taxon>Bacteroidota</taxon>
        <taxon>Sphingobacteriia</taxon>
        <taxon>Sphingobacteriales</taxon>
        <taxon>Sphingobacteriaceae</taxon>
        <taxon>Parapedobacter</taxon>
    </lineage>
</organism>
<dbReference type="EMBL" id="FUYS01000002">
    <property type="protein sequence ID" value="SKB37450.1"/>
    <property type="molecule type" value="Genomic_DNA"/>
</dbReference>
<gene>
    <name evidence="2" type="ORF">SAMN05660226_01003</name>
</gene>
<dbReference type="RefSeq" id="WP_079715709.1">
    <property type="nucleotide sequence ID" value="NZ_FUYS01000002.1"/>
</dbReference>